<dbReference type="AlphaFoldDB" id="A0A0M2HRP6"/>
<dbReference type="Pfam" id="PF13564">
    <property type="entry name" value="DoxX_2"/>
    <property type="match status" value="1"/>
</dbReference>
<evidence type="ECO:0000256" key="3">
    <source>
        <dbReference type="ARBA" id="ARBA00022989"/>
    </source>
</evidence>
<reference evidence="6 7" key="1">
    <citation type="submission" date="2015-02" db="EMBL/GenBank/DDBJ databases">
        <title>Draft genome sequences of ten Microbacterium spp. with emphasis on heavy metal contaminated environments.</title>
        <authorList>
            <person name="Corretto E."/>
        </authorList>
    </citation>
    <scope>NUCLEOTIDE SEQUENCE [LARGE SCALE GENOMIC DNA]</scope>
    <source>
        <strain evidence="6 7">SA35</strain>
    </source>
</reference>
<dbReference type="OrthoDB" id="129693at2"/>
<proteinExistence type="predicted"/>
<dbReference type="RefSeq" id="WP_045257583.1">
    <property type="nucleotide sequence ID" value="NZ_JYJB01000009.1"/>
</dbReference>
<comment type="caution">
    <text evidence="6">The sequence shown here is derived from an EMBL/GenBank/DDBJ whole genome shotgun (WGS) entry which is preliminary data.</text>
</comment>
<comment type="subcellular location">
    <subcellularLocation>
        <location evidence="1">Membrane</location>
        <topology evidence="1">Multi-pass membrane protein</topology>
    </subcellularLocation>
</comment>
<evidence type="ECO:0000256" key="4">
    <source>
        <dbReference type="ARBA" id="ARBA00023136"/>
    </source>
</evidence>
<accession>A0A0M2HRP6</accession>
<evidence type="ECO:0000256" key="2">
    <source>
        <dbReference type="ARBA" id="ARBA00022692"/>
    </source>
</evidence>
<dbReference type="EMBL" id="JYJB01000009">
    <property type="protein sequence ID" value="KJL47153.1"/>
    <property type="molecule type" value="Genomic_DNA"/>
</dbReference>
<keyword evidence="2 5" id="KW-0812">Transmembrane</keyword>
<feature type="transmembrane region" description="Helical" evidence="5">
    <location>
        <begin position="69"/>
        <end position="91"/>
    </location>
</feature>
<dbReference type="PANTHER" id="PTHR36974">
    <property type="entry name" value="MEMBRANE PROTEIN-RELATED"/>
    <property type="match status" value="1"/>
</dbReference>
<feature type="transmembrane region" description="Helical" evidence="5">
    <location>
        <begin position="131"/>
        <end position="151"/>
    </location>
</feature>
<protein>
    <recommendedName>
        <fullName evidence="8">DoxX-like family protein</fullName>
    </recommendedName>
</protein>
<keyword evidence="4 5" id="KW-0472">Membrane</keyword>
<evidence type="ECO:0000256" key="1">
    <source>
        <dbReference type="ARBA" id="ARBA00004141"/>
    </source>
</evidence>
<gene>
    <name evidence="6" type="ORF">RS84_01941</name>
</gene>
<feature type="transmembrane region" description="Helical" evidence="5">
    <location>
        <begin position="31"/>
        <end position="49"/>
    </location>
</feature>
<dbReference type="PATRIC" id="fig|273678.4.peg.1942"/>
<evidence type="ECO:0008006" key="8">
    <source>
        <dbReference type="Google" id="ProtNLM"/>
    </source>
</evidence>
<dbReference type="InterPro" id="IPR032808">
    <property type="entry name" value="DoxX"/>
</dbReference>
<sequence>MAPFLALVTVTLACRLLGALGVGYVQTWPDSLAVGLAAMFLLTSSAHFLQPRRDGLIAIVPPRLPRPDLIITATGILEIAGAVGLLIPAATMPGIRTAAAVCLAALLVAMFPANVRAASGERHPAAPRTPLVPRTLLQILFIASAVIVAVAP</sequence>
<feature type="transmembrane region" description="Helical" evidence="5">
    <location>
        <begin position="97"/>
        <end position="119"/>
    </location>
</feature>
<keyword evidence="3 5" id="KW-1133">Transmembrane helix</keyword>
<dbReference type="Proteomes" id="UP000033900">
    <property type="component" value="Unassembled WGS sequence"/>
</dbReference>
<organism evidence="6 7">
    <name type="scientific">Microbacterium hydrocarbonoxydans</name>
    <dbReference type="NCBI Taxonomy" id="273678"/>
    <lineage>
        <taxon>Bacteria</taxon>
        <taxon>Bacillati</taxon>
        <taxon>Actinomycetota</taxon>
        <taxon>Actinomycetes</taxon>
        <taxon>Micrococcales</taxon>
        <taxon>Microbacteriaceae</taxon>
        <taxon>Microbacterium</taxon>
    </lineage>
</organism>
<evidence type="ECO:0000313" key="6">
    <source>
        <dbReference type="EMBL" id="KJL47153.1"/>
    </source>
</evidence>
<evidence type="ECO:0000256" key="5">
    <source>
        <dbReference type="SAM" id="Phobius"/>
    </source>
</evidence>
<dbReference type="GO" id="GO:0016020">
    <property type="term" value="C:membrane"/>
    <property type="evidence" value="ECO:0007669"/>
    <property type="project" value="UniProtKB-SubCell"/>
</dbReference>
<dbReference type="PANTHER" id="PTHR36974:SF1">
    <property type="entry name" value="DOXX FAMILY MEMBRANE PROTEIN"/>
    <property type="match status" value="1"/>
</dbReference>
<name>A0A0M2HRP6_9MICO</name>
<keyword evidence="7" id="KW-1185">Reference proteome</keyword>
<evidence type="ECO:0000313" key="7">
    <source>
        <dbReference type="Proteomes" id="UP000033900"/>
    </source>
</evidence>